<dbReference type="EMBL" id="CP029487">
    <property type="protein sequence ID" value="QCT71510.1"/>
    <property type="molecule type" value="Genomic_DNA"/>
</dbReference>
<evidence type="ECO:0000313" key="3">
    <source>
        <dbReference type="EMBL" id="QCT71510.1"/>
    </source>
</evidence>
<dbReference type="KEGG" id="emt:CPZ25_009290"/>
<reference evidence="3 4" key="1">
    <citation type="submission" date="2018-05" db="EMBL/GenBank/DDBJ databases">
        <title>Genome comparison of Eubacterium sp.</title>
        <authorList>
            <person name="Feng Y."/>
            <person name="Sanchez-Andrea I."/>
            <person name="Stams A.J.M."/>
            <person name="De Vos W.M."/>
        </authorList>
    </citation>
    <scope>NUCLEOTIDE SEQUENCE [LARGE SCALE GENOMIC DNA]</scope>
    <source>
        <strain evidence="3 4">YI</strain>
    </source>
</reference>
<proteinExistence type="predicted"/>
<feature type="transmembrane region" description="Helical" evidence="1">
    <location>
        <begin position="302"/>
        <end position="322"/>
    </location>
</feature>
<dbReference type="Pfam" id="PF01757">
    <property type="entry name" value="Acyl_transf_3"/>
    <property type="match status" value="1"/>
</dbReference>
<evidence type="ECO:0000259" key="2">
    <source>
        <dbReference type="Pfam" id="PF01757"/>
    </source>
</evidence>
<accession>A0A4P9C7R1</accession>
<feature type="domain" description="Acyltransferase 3" evidence="2">
    <location>
        <begin position="12"/>
        <end position="320"/>
    </location>
</feature>
<feature type="transmembrane region" description="Helical" evidence="1">
    <location>
        <begin position="185"/>
        <end position="204"/>
    </location>
</feature>
<protein>
    <recommendedName>
        <fullName evidence="2">Acyltransferase 3 domain-containing protein</fullName>
    </recommendedName>
</protein>
<feature type="transmembrane region" description="Helical" evidence="1">
    <location>
        <begin position="112"/>
        <end position="143"/>
    </location>
</feature>
<dbReference type="GO" id="GO:0016747">
    <property type="term" value="F:acyltransferase activity, transferring groups other than amino-acyl groups"/>
    <property type="evidence" value="ECO:0007669"/>
    <property type="project" value="InterPro"/>
</dbReference>
<feature type="transmembrane region" description="Helical" evidence="1">
    <location>
        <begin position="244"/>
        <end position="266"/>
    </location>
</feature>
<dbReference type="Proteomes" id="UP000218387">
    <property type="component" value="Chromosome"/>
</dbReference>
<feature type="transmembrane region" description="Helical" evidence="1">
    <location>
        <begin position="74"/>
        <end position="92"/>
    </location>
</feature>
<keyword evidence="1" id="KW-1133">Transmembrane helix</keyword>
<dbReference type="AlphaFoldDB" id="A0A4P9C7R1"/>
<name>A0A4P9C7R1_EUBML</name>
<keyword evidence="4" id="KW-1185">Reference proteome</keyword>
<keyword evidence="1" id="KW-0812">Transmembrane</keyword>
<sequence>MMDKSENKSLFFFKALACFCVVTIHFRLPGKFGELFFVFSRFAVPFFFMISGYFSFFENKDKGIIVINRRIKKVLFLTAISFFFYFFVNISVKLYEGSFPIWVNTYFLNVKSYIYLFVFNWTTPIIGVGSIWYLFAILYVYIIYKIILKHNLHKIFYVLTPVILGIVLIVEYLQFKKVININEVYYRNFLLTGLPFFMLGNMLRANLKSREKYKKYMPLLIVMVVILLVLTINEYKVFGTSFSFYFSSILWGLEFFIISIMHPSIFDFKYPCIIGKMYSTDIYIIHYFFIILFNLFLVKFQIIYKFGAIFIFLLSLIASIGFNKFMELRKKRIEI</sequence>
<gene>
    <name evidence="3" type="ORF">CPZ25_009290</name>
</gene>
<feature type="transmembrane region" description="Helical" evidence="1">
    <location>
        <begin position="216"/>
        <end position="232"/>
    </location>
</feature>
<dbReference type="InterPro" id="IPR002656">
    <property type="entry name" value="Acyl_transf_3_dom"/>
</dbReference>
<evidence type="ECO:0000313" key="4">
    <source>
        <dbReference type="Proteomes" id="UP000218387"/>
    </source>
</evidence>
<evidence type="ECO:0000256" key="1">
    <source>
        <dbReference type="SAM" id="Phobius"/>
    </source>
</evidence>
<feature type="transmembrane region" description="Helical" evidence="1">
    <location>
        <begin position="278"/>
        <end position="296"/>
    </location>
</feature>
<keyword evidence="1" id="KW-0472">Membrane</keyword>
<feature type="transmembrane region" description="Helical" evidence="1">
    <location>
        <begin position="155"/>
        <end position="173"/>
    </location>
</feature>
<organism evidence="3 4">
    <name type="scientific">Eubacterium maltosivorans</name>
    <dbReference type="NCBI Taxonomy" id="2041044"/>
    <lineage>
        <taxon>Bacteria</taxon>
        <taxon>Bacillati</taxon>
        <taxon>Bacillota</taxon>
        <taxon>Clostridia</taxon>
        <taxon>Eubacteriales</taxon>
        <taxon>Eubacteriaceae</taxon>
        <taxon>Eubacterium</taxon>
    </lineage>
</organism>
<feature type="transmembrane region" description="Helical" evidence="1">
    <location>
        <begin position="35"/>
        <end position="54"/>
    </location>
</feature>
<feature type="transmembrane region" description="Helical" evidence="1">
    <location>
        <begin position="12"/>
        <end position="29"/>
    </location>
</feature>